<comment type="caution">
    <text evidence="1">The sequence shown here is derived from an EMBL/GenBank/DDBJ whole genome shotgun (WGS) entry which is preliminary data.</text>
</comment>
<proteinExistence type="predicted"/>
<accession>A0ACB8A4K5</accession>
<dbReference type="Proteomes" id="UP000790377">
    <property type="component" value="Unassembled WGS sequence"/>
</dbReference>
<sequence>MNVFNPRILDASIRDVTASLTDEQKADVLLYALQHLPAEGMTLSCRCRTLVENAVQSYLQINNLPPTDIARARILRAKTRLTAGYRTSAQHDLLAVLAADSDNQEVKSIIHSEHLRPEMLLCEPGSPPRFSAEVWREIALFLPRKDLKSLLLVPHALSRIASQLLFCEIDLHFTSACPESNASRSIDWLLVDKELEAWHYQRSADILTRILVDATFASHIRSLRVYAAPADVNAPIAFQTGMLLNALPKLLSLCNVYVSGGQDLLLRTLQAMHTFNPRLRSLSLNLIDRSGHIEIPVFKHLTHFALTSEVGDSAPTYTFLAQSRDTLRALSVRNPHWNFPSDVITIRHLTHIDFNGNFPSDNQAFSDILSYGHQLETLSLSGVLDCMPSSAFRAHTVTTSDANVIKHTFLPFLRHFAFKITNLHRHVTDRDLIPAVCAFVRGRTNLQTFQLLIPANSEQRWGVTVDLHRRIGFDASAWGVLPSLTGLKSLSIAYPRDLAPSLAGWLIPRSVKALSVDFVAPPASAEDLSLFMEQLHPGISPHLTYFGLTNFPTRSVLNVIERGFQDIRVVRVERNLWTITRFDDGAVEIDQWPQRKVRYHAVEWLEAMGCGDAVWHGVGRVDVM</sequence>
<name>A0ACB8A4K5_9AGAM</name>
<organism evidence="1 2">
    <name type="scientific">Hygrophoropsis aurantiaca</name>
    <dbReference type="NCBI Taxonomy" id="72124"/>
    <lineage>
        <taxon>Eukaryota</taxon>
        <taxon>Fungi</taxon>
        <taxon>Dikarya</taxon>
        <taxon>Basidiomycota</taxon>
        <taxon>Agaricomycotina</taxon>
        <taxon>Agaricomycetes</taxon>
        <taxon>Agaricomycetidae</taxon>
        <taxon>Boletales</taxon>
        <taxon>Coniophorineae</taxon>
        <taxon>Hygrophoropsidaceae</taxon>
        <taxon>Hygrophoropsis</taxon>
    </lineage>
</organism>
<gene>
    <name evidence="1" type="ORF">BJ138DRAFT_1012902</name>
</gene>
<protein>
    <submittedName>
        <fullName evidence="1">Uncharacterized protein</fullName>
    </submittedName>
</protein>
<reference evidence="1" key="1">
    <citation type="journal article" date="2021" name="New Phytol.">
        <title>Evolutionary innovations through gain and loss of genes in the ectomycorrhizal Boletales.</title>
        <authorList>
            <person name="Wu G."/>
            <person name="Miyauchi S."/>
            <person name="Morin E."/>
            <person name="Kuo A."/>
            <person name="Drula E."/>
            <person name="Varga T."/>
            <person name="Kohler A."/>
            <person name="Feng B."/>
            <person name="Cao Y."/>
            <person name="Lipzen A."/>
            <person name="Daum C."/>
            <person name="Hundley H."/>
            <person name="Pangilinan J."/>
            <person name="Johnson J."/>
            <person name="Barry K."/>
            <person name="LaButti K."/>
            <person name="Ng V."/>
            <person name="Ahrendt S."/>
            <person name="Min B."/>
            <person name="Choi I.G."/>
            <person name="Park H."/>
            <person name="Plett J.M."/>
            <person name="Magnuson J."/>
            <person name="Spatafora J.W."/>
            <person name="Nagy L.G."/>
            <person name="Henrissat B."/>
            <person name="Grigoriev I.V."/>
            <person name="Yang Z.L."/>
            <person name="Xu J."/>
            <person name="Martin F.M."/>
        </authorList>
    </citation>
    <scope>NUCLEOTIDE SEQUENCE</scope>
    <source>
        <strain evidence="1">ATCC 28755</strain>
    </source>
</reference>
<keyword evidence="2" id="KW-1185">Reference proteome</keyword>
<evidence type="ECO:0000313" key="2">
    <source>
        <dbReference type="Proteomes" id="UP000790377"/>
    </source>
</evidence>
<dbReference type="EMBL" id="MU267825">
    <property type="protein sequence ID" value="KAH7908391.1"/>
    <property type="molecule type" value="Genomic_DNA"/>
</dbReference>
<evidence type="ECO:0000313" key="1">
    <source>
        <dbReference type="EMBL" id="KAH7908391.1"/>
    </source>
</evidence>